<evidence type="ECO:0000313" key="19">
    <source>
        <dbReference type="EMBL" id="QNM11816.1"/>
    </source>
</evidence>
<dbReference type="EC" id="2.7.1.48" evidence="5 16"/>
<dbReference type="RefSeq" id="WP_117454623.1">
    <property type="nucleotide sequence ID" value="NZ_CP060636.1"/>
</dbReference>
<dbReference type="UniPathway" id="UPA00574">
    <property type="reaction ID" value="UER00637"/>
</dbReference>
<comment type="subcellular location">
    <subcellularLocation>
        <location evidence="1 16 17">Cytoplasm</location>
    </subcellularLocation>
</comment>
<evidence type="ECO:0000256" key="15">
    <source>
        <dbReference type="ARBA" id="ARBA00048909"/>
    </source>
</evidence>
<keyword evidence="11 16" id="KW-0067">ATP-binding</keyword>
<dbReference type="AlphaFoldDB" id="A0A7G9GLY4"/>
<evidence type="ECO:0000256" key="6">
    <source>
        <dbReference type="ARBA" id="ARBA00021478"/>
    </source>
</evidence>
<evidence type="ECO:0000256" key="1">
    <source>
        <dbReference type="ARBA" id="ARBA00004496"/>
    </source>
</evidence>
<comment type="catalytic activity">
    <reaction evidence="15 16 17">
        <text>uridine + ATP = UMP + ADP + H(+)</text>
        <dbReference type="Rhea" id="RHEA:16825"/>
        <dbReference type="ChEBI" id="CHEBI:15378"/>
        <dbReference type="ChEBI" id="CHEBI:16704"/>
        <dbReference type="ChEBI" id="CHEBI:30616"/>
        <dbReference type="ChEBI" id="CHEBI:57865"/>
        <dbReference type="ChEBI" id="CHEBI:456216"/>
        <dbReference type="EC" id="2.7.1.48"/>
    </reaction>
</comment>
<evidence type="ECO:0000256" key="9">
    <source>
        <dbReference type="ARBA" id="ARBA00022741"/>
    </source>
</evidence>
<dbReference type="CDD" id="cd02023">
    <property type="entry name" value="UMPK"/>
    <property type="match status" value="1"/>
</dbReference>
<evidence type="ECO:0000256" key="5">
    <source>
        <dbReference type="ARBA" id="ARBA00012137"/>
    </source>
</evidence>
<dbReference type="NCBIfam" id="NF004018">
    <property type="entry name" value="PRK05480.1"/>
    <property type="match status" value="1"/>
</dbReference>
<dbReference type="Gene3D" id="3.40.50.300">
    <property type="entry name" value="P-loop containing nucleotide triphosphate hydrolases"/>
    <property type="match status" value="1"/>
</dbReference>
<evidence type="ECO:0000256" key="13">
    <source>
        <dbReference type="ARBA" id="ARBA00031452"/>
    </source>
</evidence>
<dbReference type="GO" id="GO:0044211">
    <property type="term" value="P:CTP salvage"/>
    <property type="evidence" value="ECO:0007669"/>
    <property type="project" value="UniProtKB-UniRule"/>
</dbReference>
<evidence type="ECO:0000259" key="18">
    <source>
        <dbReference type="Pfam" id="PF00485"/>
    </source>
</evidence>
<dbReference type="PANTHER" id="PTHR10285">
    <property type="entry name" value="URIDINE KINASE"/>
    <property type="match status" value="1"/>
</dbReference>
<feature type="domain" description="Phosphoribulokinase/uridine kinase" evidence="18">
    <location>
        <begin position="6"/>
        <end position="192"/>
    </location>
</feature>
<proteinExistence type="inferred from homology"/>
<dbReference type="GO" id="GO:0005524">
    <property type="term" value="F:ATP binding"/>
    <property type="evidence" value="ECO:0007669"/>
    <property type="project" value="UniProtKB-UniRule"/>
</dbReference>
<dbReference type="NCBIfam" id="TIGR00235">
    <property type="entry name" value="udk"/>
    <property type="match status" value="1"/>
</dbReference>
<dbReference type="InterPro" id="IPR006083">
    <property type="entry name" value="PRK/URK"/>
</dbReference>
<dbReference type="UniPathway" id="UPA00579">
    <property type="reaction ID" value="UER00640"/>
</dbReference>
<dbReference type="InterPro" id="IPR026008">
    <property type="entry name" value="Uridine_kinase"/>
</dbReference>
<sequence length="210" mass="24019">MKKTMVIGIAGGSASGKTSISRQLKEIFEDSASVSIIRQDDYYKDQSDKTMEERIKTNYDHPFAFDNALLAQHIQALLHGEMIEKPTYDFVEHNRSALTETIYPCDVIVLEGLFILEDEALRELCDIKVFVDTDADVRLIRRLKRDVKKRGRTLDSVIEQYSTTVRVMHERFVEPSKRYADIIIPEGGHNLVAIDLLITKISSIIKKNMV</sequence>
<keyword evidence="7 16" id="KW-0963">Cytoplasm</keyword>
<dbReference type="GO" id="GO:0005737">
    <property type="term" value="C:cytoplasm"/>
    <property type="evidence" value="ECO:0007669"/>
    <property type="project" value="UniProtKB-SubCell"/>
</dbReference>
<protein>
    <recommendedName>
        <fullName evidence="6 16">Uridine kinase</fullName>
        <ecNumber evidence="5 16">2.7.1.48</ecNumber>
    </recommendedName>
    <alternativeName>
        <fullName evidence="12 16">Cytidine monophosphokinase</fullName>
    </alternativeName>
    <alternativeName>
        <fullName evidence="13 16">Uridine monophosphokinase</fullName>
    </alternativeName>
</protein>
<comment type="catalytic activity">
    <reaction evidence="14 17">
        <text>cytidine + ATP = CMP + ADP + H(+)</text>
        <dbReference type="Rhea" id="RHEA:24674"/>
        <dbReference type="ChEBI" id="CHEBI:15378"/>
        <dbReference type="ChEBI" id="CHEBI:17562"/>
        <dbReference type="ChEBI" id="CHEBI:30616"/>
        <dbReference type="ChEBI" id="CHEBI:60377"/>
        <dbReference type="ChEBI" id="CHEBI:456216"/>
        <dbReference type="EC" id="2.7.1.48"/>
    </reaction>
</comment>
<dbReference type="EMBL" id="CP060636">
    <property type="protein sequence ID" value="QNM11816.1"/>
    <property type="molecule type" value="Genomic_DNA"/>
</dbReference>
<dbReference type="GO" id="GO:0044206">
    <property type="term" value="P:UMP salvage"/>
    <property type="evidence" value="ECO:0007669"/>
    <property type="project" value="UniProtKB-UniRule"/>
</dbReference>
<feature type="binding site" evidence="16">
    <location>
        <begin position="11"/>
        <end position="18"/>
    </location>
    <ligand>
        <name>ATP</name>
        <dbReference type="ChEBI" id="CHEBI:30616"/>
    </ligand>
</feature>
<gene>
    <name evidence="16 19" type="primary">udk</name>
    <name evidence="19" type="ORF">H9Q80_16465</name>
</gene>
<evidence type="ECO:0000256" key="4">
    <source>
        <dbReference type="ARBA" id="ARBA00005408"/>
    </source>
</evidence>
<evidence type="ECO:0000256" key="3">
    <source>
        <dbReference type="ARBA" id="ARBA00004784"/>
    </source>
</evidence>
<comment type="similarity">
    <text evidence="4 16 17">Belongs to the uridine kinase family.</text>
</comment>
<dbReference type="Proteomes" id="UP000515856">
    <property type="component" value="Chromosome"/>
</dbReference>
<keyword evidence="8 16" id="KW-0808">Transferase</keyword>
<dbReference type="InterPro" id="IPR027417">
    <property type="entry name" value="P-loop_NTPase"/>
</dbReference>
<dbReference type="SUPFAM" id="SSF52540">
    <property type="entry name" value="P-loop containing nucleoside triphosphate hydrolases"/>
    <property type="match status" value="1"/>
</dbReference>
<accession>A0A7G9GLY4</accession>
<evidence type="ECO:0000256" key="10">
    <source>
        <dbReference type="ARBA" id="ARBA00022777"/>
    </source>
</evidence>
<keyword evidence="10 16" id="KW-0418">Kinase</keyword>
<dbReference type="GO" id="GO:0004849">
    <property type="term" value="F:uridine kinase activity"/>
    <property type="evidence" value="ECO:0007669"/>
    <property type="project" value="UniProtKB-UniRule"/>
</dbReference>
<organism evidence="19 20">
    <name type="scientific">[Eubacterium] hominis</name>
    <dbReference type="NCBI Taxonomy" id="2764325"/>
    <lineage>
        <taxon>Bacteria</taxon>
        <taxon>Bacillati</taxon>
        <taxon>Bacillota</taxon>
        <taxon>Erysipelotrichia</taxon>
        <taxon>Erysipelotrichales</taxon>
        <taxon>Erysipelotrichaceae</taxon>
        <taxon>Amedibacillus</taxon>
    </lineage>
</organism>
<name>A0A7G9GLY4_9FIRM</name>
<dbReference type="InterPro" id="IPR000764">
    <property type="entry name" value="Uridine_kinase-like"/>
</dbReference>
<evidence type="ECO:0000256" key="12">
    <source>
        <dbReference type="ARBA" id="ARBA00030641"/>
    </source>
</evidence>
<evidence type="ECO:0000256" key="17">
    <source>
        <dbReference type="RuleBase" id="RU003825"/>
    </source>
</evidence>
<comment type="pathway">
    <text evidence="3 16 17">Pyrimidine metabolism; CTP biosynthesis via salvage pathway; CTP from cytidine: step 1/3.</text>
</comment>
<evidence type="ECO:0000313" key="20">
    <source>
        <dbReference type="Proteomes" id="UP000515856"/>
    </source>
</evidence>
<evidence type="ECO:0000256" key="8">
    <source>
        <dbReference type="ARBA" id="ARBA00022679"/>
    </source>
</evidence>
<keyword evidence="9 16" id="KW-0547">Nucleotide-binding</keyword>
<evidence type="ECO:0000256" key="16">
    <source>
        <dbReference type="HAMAP-Rule" id="MF_00551"/>
    </source>
</evidence>
<evidence type="ECO:0000256" key="7">
    <source>
        <dbReference type="ARBA" id="ARBA00022490"/>
    </source>
</evidence>
<reference evidence="19 20" key="1">
    <citation type="submission" date="2020-08" db="EMBL/GenBank/DDBJ databases">
        <authorList>
            <person name="Liu C."/>
            <person name="Sun Q."/>
        </authorList>
    </citation>
    <scope>NUCLEOTIDE SEQUENCE [LARGE SCALE GENOMIC DNA]</scope>
    <source>
        <strain evidence="19 20">NSJ-61</strain>
    </source>
</reference>
<dbReference type="HAMAP" id="MF_00551">
    <property type="entry name" value="Uridine_kinase"/>
    <property type="match status" value="1"/>
</dbReference>
<evidence type="ECO:0000256" key="2">
    <source>
        <dbReference type="ARBA" id="ARBA00004690"/>
    </source>
</evidence>
<evidence type="ECO:0000256" key="14">
    <source>
        <dbReference type="ARBA" id="ARBA00047436"/>
    </source>
</evidence>
<comment type="pathway">
    <text evidence="2 16 17">Pyrimidine metabolism; UMP biosynthesis via salvage pathway; UMP from uridine: step 1/1.</text>
</comment>
<dbReference type="Pfam" id="PF00485">
    <property type="entry name" value="PRK"/>
    <property type="match status" value="1"/>
</dbReference>
<dbReference type="PRINTS" id="PR00988">
    <property type="entry name" value="URIDINKINASE"/>
</dbReference>
<dbReference type="KEGG" id="ehn:H9Q80_16465"/>
<keyword evidence="20" id="KW-1185">Reference proteome</keyword>
<evidence type="ECO:0000256" key="11">
    <source>
        <dbReference type="ARBA" id="ARBA00022840"/>
    </source>
</evidence>